<accession>A0A024GWJ5</accession>
<gene>
    <name evidence="1" type="ORF">ARTSIC4J27_4559</name>
</gene>
<protein>
    <submittedName>
        <fullName evidence="1">Uncharacterized protein</fullName>
    </submittedName>
</protein>
<evidence type="ECO:0000313" key="1">
    <source>
        <dbReference type="EMBL" id="CCQ44073.1"/>
    </source>
</evidence>
<dbReference type="AlphaFoldDB" id="A0A024GWJ5"/>
<sequence length="49" mass="5649">MWPVTLSGRLPVVALVSHYLTNKLIGRESIQNHKKLSTNHHAMISHIRY</sequence>
<dbReference type="EMBL" id="CAQI01000001">
    <property type="protein sequence ID" value="CCQ44073.1"/>
    <property type="molecule type" value="Genomic_DNA"/>
</dbReference>
<dbReference type="Proteomes" id="UP000035722">
    <property type="component" value="Unassembled WGS sequence"/>
</dbReference>
<evidence type="ECO:0000313" key="2">
    <source>
        <dbReference type="Proteomes" id="UP000035722"/>
    </source>
</evidence>
<reference evidence="1 2" key="1">
    <citation type="journal article" date="2014" name="Genome Announc.">
        <title>Genome Sequence of Arthrobacter siccitolerans 4J27, a Xeroprotectant-Producing Desiccation-Tolerant Microorganism.</title>
        <authorList>
            <person name="Manzanera M."/>
            <person name="Santa-Cruz-Calvo L."/>
            <person name="Vilchez J.I."/>
            <person name="Garcia-Fontana C."/>
            <person name="Silva-Castro G.A."/>
            <person name="Calvo C."/>
            <person name="Gonzalez-Lopez J."/>
        </authorList>
    </citation>
    <scope>NUCLEOTIDE SEQUENCE [LARGE SCALE GENOMIC DNA]</scope>
    <source>
        <strain evidence="1 2">4J27</strain>
    </source>
</reference>
<keyword evidence="2" id="KW-1185">Reference proteome</keyword>
<organism evidence="1 2">
    <name type="scientific">Pseudarthrobacter siccitolerans</name>
    <dbReference type="NCBI Taxonomy" id="861266"/>
    <lineage>
        <taxon>Bacteria</taxon>
        <taxon>Bacillati</taxon>
        <taxon>Actinomycetota</taxon>
        <taxon>Actinomycetes</taxon>
        <taxon>Micrococcales</taxon>
        <taxon>Micrococcaceae</taxon>
        <taxon>Pseudarthrobacter</taxon>
    </lineage>
</organism>
<name>A0A024GWJ5_9MICC</name>
<comment type="caution">
    <text evidence="1">The sequence shown here is derived from an EMBL/GenBank/DDBJ whole genome shotgun (WGS) entry which is preliminary data.</text>
</comment>
<proteinExistence type="predicted"/>